<organism evidence="11 12">
    <name type="scientific">Endobacter medicaginis</name>
    <dbReference type="NCBI Taxonomy" id="1181271"/>
    <lineage>
        <taxon>Bacteria</taxon>
        <taxon>Pseudomonadati</taxon>
        <taxon>Pseudomonadota</taxon>
        <taxon>Alphaproteobacteria</taxon>
        <taxon>Acetobacterales</taxon>
        <taxon>Acetobacteraceae</taxon>
        <taxon>Endobacter</taxon>
    </lineage>
</organism>
<evidence type="ECO:0000256" key="8">
    <source>
        <dbReference type="ARBA" id="ARBA00038152"/>
    </source>
</evidence>
<dbReference type="RefSeq" id="WP_218062155.1">
    <property type="nucleotide sequence ID" value="NZ_JACHXV010000003.1"/>
</dbReference>
<dbReference type="FunFam" id="3.90.550.10:FF:000079">
    <property type="entry name" value="Probable glycosyl transferase"/>
    <property type="match status" value="1"/>
</dbReference>
<dbReference type="Proteomes" id="UP000557688">
    <property type="component" value="Unassembled WGS sequence"/>
</dbReference>
<evidence type="ECO:0000256" key="2">
    <source>
        <dbReference type="ARBA" id="ARBA00022475"/>
    </source>
</evidence>
<keyword evidence="4 11" id="KW-0808">Transferase</keyword>
<gene>
    <name evidence="11" type="ORF">FHR90_000907</name>
</gene>
<comment type="subcellular location">
    <subcellularLocation>
        <location evidence="1">Cell membrane</location>
        <topology evidence="1">Multi-pass membrane protein</topology>
    </subcellularLocation>
</comment>
<evidence type="ECO:0000259" key="10">
    <source>
        <dbReference type="Pfam" id="PF00535"/>
    </source>
</evidence>
<comment type="caution">
    <text evidence="11">The sequence shown here is derived from an EMBL/GenBank/DDBJ whole genome shotgun (WGS) entry which is preliminary data.</text>
</comment>
<evidence type="ECO:0000313" key="12">
    <source>
        <dbReference type="Proteomes" id="UP000557688"/>
    </source>
</evidence>
<keyword evidence="2" id="KW-1003">Cell membrane</keyword>
<keyword evidence="7 9" id="KW-0472">Membrane</keyword>
<evidence type="ECO:0000256" key="5">
    <source>
        <dbReference type="ARBA" id="ARBA00022692"/>
    </source>
</evidence>
<evidence type="ECO:0000256" key="1">
    <source>
        <dbReference type="ARBA" id="ARBA00004651"/>
    </source>
</evidence>
<dbReference type="CDD" id="cd04187">
    <property type="entry name" value="DPM1_like_bac"/>
    <property type="match status" value="1"/>
</dbReference>
<evidence type="ECO:0000256" key="7">
    <source>
        <dbReference type="ARBA" id="ARBA00023136"/>
    </source>
</evidence>
<dbReference type="PANTHER" id="PTHR48090">
    <property type="entry name" value="UNDECAPRENYL-PHOSPHATE 4-DEOXY-4-FORMAMIDO-L-ARABINOSE TRANSFERASE-RELATED"/>
    <property type="match status" value="1"/>
</dbReference>
<dbReference type="Gene3D" id="3.90.550.10">
    <property type="entry name" value="Spore Coat Polysaccharide Biosynthesis Protein SpsA, Chain A"/>
    <property type="match status" value="1"/>
</dbReference>
<feature type="transmembrane region" description="Helical" evidence="9">
    <location>
        <begin position="242"/>
        <end position="263"/>
    </location>
</feature>
<keyword evidence="6 9" id="KW-1133">Transmembrane helix</keyword>
<protein>
    <submittedName>
        <fullName evidence="11">Glycosyltransferase involved in cell wall biosynthesis</fullName>
    </submittedName>
</protein>
<evidence type="ECO:0000256" key="4">
    <source>
        <dbReference type="ARBA" id="ARBA00022679"/>
    </source>
</evidence>
<evidence type="ECO:0000256" key="6">
    <source>
        <dbReference type="ARBA" id="ARBA00022989"/>
    </source>
</evidence>
<name>A0A839V0L8_9PROT</name>
<dbReference type="InterPro" id="IPR001173">
    <property type="entry name" value="Glyco_trans_2-like"/>
</dbReference>
<reference evidence="11 12" key="1">
    <citation type="submission" date="2020-08" db="EMBL/GenBank/DDBJ databases">
        <title>Genomic Encyclopedia of Type Strains, Phase III (KMG-III): the genomes of soil and plant-associated and newly described type strains.</title>
        <authorList>
            <person name="Whitman W."/>
        </authorList>
    </citation>
    <scope>NUCLEOTIDE SEQUENCE [LARGE SCALE GENOMIC DNA]</scope>
    <source>
        <strain evidence="11 12">CECT 8088</strain>
    </source>
</reference>
<dbReference type="EMBL" id="JACHXV010000003">
    <property type="protein sequence ID" value="MBB3173089.1"/>
    <property type="molecule type" value="Genomic_DNA"/>
</dbReference>
<keyword evidence="12" id="KW-1185">Reference proteome</keyword>
<dbReference type="InterPro" id="IPR050256">
    <property type="entry name" value="Glycosyltransferase_2"/>
</dbReference>
<sequence>MPASDSIAADARPELSVVVPCFNESAVLDAFHARLAAVMARIGAPWEVIYVNDGSRDATLGVIEALAAADSHVGYVNLSRNFGKEIALTAGLDQVRASGAAIVIDADLQDPPELIAELVAAWRDGVDMAYARRRVRQGESFAKRATAAAFYRVMARLTDKVQIPVDSGDFRIISRRALDALLPLREHHRFMKGLFAWVGFSTREVLYDRAPRAGGTSSFNYWKLWNFALEGVTGFSVAPLKLATYLGLAVALFAMLFGGQLIARTLLYGNPVPGYPSIMAVVLFLGGVQLITLGVIGEYLGRIFNEAKRRPLYVVERVSPAGGAAAMNPPPRTLPPA</sequence>
<dbReference type="GO" id="GO:0005886">
    <property type="term" value="C:plasma membrane"/>
    <property type="evidence" value="ECO:0007669"/>
    <property type="project" value="UniProtKB-SubCell"/>
</dbReference>
<accession>A0A839V0L8</accession>
<keyword evidence="3" id="KW-0328">Glycosyltransferase</keyword>
<evidence type="ECO:0000256" key="3">
    <source>
        <dbReference type="ARBA" id="ARBA00022676"/>
    </source>
</evidence>
<proteinExistence type="inferred from homology"/>
<keyword evidence="5 9" id="KW-0812">Transmembrane</keyword>
<dbReference type="PANTHER" id="PTHR48090:SF1">
    <property type="entry name" value="PROPHAGE BACTOPRENOL GLUCOSYL TRANSFERASE HOMOLOG"/>
    <property type="match status" value="1"/>
</dbReference>
<comment type="similarity">
    <text evidence="8">Belongs to the glycosyltransferase 2 family. GtrB subfamily.</text>
</comment>
<dbReference type="Pfam" id="PF00535">
    <property type="entry name" value="Glycos_transf_2"/>
    <property type="match status" value="1"/>
</dbReference>
<dbReference type="GO" id="GO:0016757">
    <property type="term" value="F:glycosyltransferase activity"/>
    <property type="evidence" value="ECO:0007669"/>
    <property type="project" value="UniProtKB-KW"/>
</dbReference>
<feature type="domain" description="Glycosyltransferase 2-like" evidence="10">
    <location>
        <begin position="16"/>
        <end position="181"/>
    </location>
</feature>
<evidence type="ECO:0000256" key="9">
    <source>
        <dbReference type="SAM" id="Phobius"/>
    </source>
</evidence>
<evidence type="ECO:0000313" key="11">
    <source>
        <dbReference type="EMBL" id="MBB3173089.1"/>
    </source>
</evidence>
<dbReference type="InterPro" id="IPR029044">
    <property type="entry name" value="Nucleotide-diphossugar_trans"/>
</dbReference>
<dbReference type="SUPFAM" id="SSF53448">
    <property type="entry name" value="Nucleotide-diphospho-sugar transferases"/>
    <property type="match status" value="1"/>
</dbReference>
<feature type="transmembrane region" description="Helical" evidence="9">
    <location>
        <begin position="275"/>
        <end position="300"/>
    </location>
</feature>
<dbReference type="AlphaFoldDB" id="A0A839V0L8"/>